<evidence type="ECO:0000313" key="2">
    <source>
        <dbReference type="EMBL" id="GAA4066432.1"/>
    </source>
</evidence>
<gene>
    <name evidence="2" type="ORF">GCM10022233_46840</name>
</gene>
<dbReference type="PANTHER" id="PTHR35400:SF3">
    <property type="entry name" value="SLL1072 PROTEIN"/>
    <property type="match status" value="1"/>
</dbReference>
<dbReference type="RefSeq" id="WP_345015487.1">
    <property type="nucleotide sequence ID" value="NZ_BAAAZY010000012.1"/>
</dbReference>
<proteinExistence type="predicted"/>
<organism evidence="2 3">
    <name type="scientific">Streptomyces shaanxiensis</name>
    <dbReference type="NCBI Taxonomy" id="653357"/>
    <lineage>
        <taxon>Bacteria</taxon>
        <taxon>Bacillati</taxon>
        <taxon>Actinomycetota</taxon>
        <taxon>Actinomycetes</taxon>
        <taxon>Kitasatosporales</taxon>
        <taxon>Streptomycetaceae</taxon>
        <taxon>Streptomyces</taxon>
    </lineage>
</organism>
<protein>
    <recommendedName>
        <fullName evidence="1">Putative restriction endonuclease domain-containing protein</fullName>
    </recommendedName>
</protein>
<dbReference type="Pfam" id="PF05685">
    <property type="entry name" value="Uma2"/>
    <property type="match status" value="1"/>
</dbReference>
<keyword evidence="3" id="KW-1185">Reference proteome</keyword>
<dbReference type="InterPro" id="IPR012296">
    <property type="entry name" value="Nuclease_put_TT1808"/>
</dbReference>
<evidence type="ECO:0000313" key="3">
    <source>
        <dbReference type="Proteomes" id="UP001499984"/>
    </source>
</evidence>
<accession>A0ABP7VHC7</accession>
<sequence>MTRLHTQLSRFEDAFPGFRTEIVEGSVVACPLRAHHAGTIYEAWNALAPQLGPEWDLVSDVVFPFDEDNELCPDLAVIPEPEADRNELAYPPDLIELVVEVVSQGSIRRDYEAKPRCYASRGIADYLVLDPLKGQCVTMWNPGPDGYRGRDTIPYGPDLTVDSPLGKLTIPTANLPVDPKARPRP</sequence>
<name>A0ABP7VHC7_9ACTN</name>
<feature type="domain" description="Putative restriction endonuclease" evidence="1">
    <location>
        <begin position="14"/>
        <end position="170"/>
    </location>
</feature>
<dbReference type="InterPro" id="IPR011335">
    <property type="entry name" value="Restrct_endonuc-II-like"/>
</dbReference>
<dbReference type="SUPFAM" id="SSF52980">
    <property type="entry name" value="Restriction endonuclease-like"/>
    <property type="match status" value="1"/>
</dbReference>
<comment type="caution">
    <text evidence="2">The sequence shown here is derived from an EMBL/GenBank/DDBJ whole genome shotgun (WGS) entry which is preliminary data.</text>
</comment>
<dbReference type="PANTHER" id="PTHR35400">
    <property type="entry name" value="SLR1083 PROTEIN"/>
    <property type="match status" value="1"/>
</dbReference>
<dbReference type="Gene3D" id="3.90.1570.10">
    <property type="entry name" value="tt1808, chain A"/>
    <property type="match status" value="1"/>
</dbReference>
<dbReference type="CDD" id="cd06260">
    <property type="entry name" value="DUF820-like"/>
    <property type="match status" value="1"/>
</dbReference>
<dbReference type="Proteomes" id="UP001499984">
    <property type="component" value="Unassembled WGS sequence"/>
</dbReference>
<reference evidence="3" key="1">
    <citation type="journal article" date="2019" name="Int. J. Syst. Evol. Microbiol.">
        <title>The Global Catalogue of Microorganisms (GCM) 10K type strain sequencing project: providing services to taxonomists for standard genome sequencing and annotation.</title>
        <authorList>
            <consortium name="The Broad Institute Genomics Platform"/>
            <consortium name="The Broad Institute Genome Sequencing Center for Infectious Disease"/>
            <person name="Wu L."/>
            <person name="Ma J."/>
        </authorList>
    </citation>
    <scope>NUCLEOTIDE SEQUENCE [LARGE SCALE GENOMIC DNA]</scope>
    <source>
        <strain evidence="3">JCM 16925</strain>
    </source>
</reference>
<dbReference type="InterPro" id="IPR008538">
    <property type="entry name" value="Uma2"/>
</dbReference>
<dbReference type="EMBL" id="BAAAZY010000012">
    <property type="protein sequence ID" value="GAA4066432.1"/>
    <property type="molecule type" value="Genomic_DNA"/>
</dbReference>
<evidence type="ECO:0000259" key="1">
    <source>
        <dbReference type="Pfam" id="PF05685"/>
    </source>
</evidence>